<evidence type="ECO:0000256" key="1">
    <source>
        <dbReference type="SAM" id="Coils"/>
    </source>
</evidence>
<accession>T0LIT4</accession>
<keyword evidence="1" id="KW-0175">Coiled coil</keyword>
<reference evidence="4" key="1">
    <citation type="journal article" date="2013" name="Mol. Plant Microbe Interact.">
        <title>Global aspects of pacC regulation of pathogenicity genes in Colletotrichum gloeosporioides as revealed by transcriptome analysis.</title>
        <authorList>
            <person name="Alkan N."/>
            <person name="Meng X."/>
            <person name="Friedlander G."/>
            <person name="Reuveni E."/>
            <person name="Sukno S."/>
            <person name="Sherman A."/>
            <person name="Thon M."/>
            <person name="Fluhr R."/>
            <person name="Prusky D."/>
        </authorList>
    </citation>
    <scope>NUCLEOTIDE SEQUENCE [LARGE SCALE GENOMIC DNA]</scope>
    <source>
        <strain evidence="4">Cg-14</strain>
    </source>
</reference>
<dbReference type="EMBL" id="AMYD01001825">
    <property type="protein sequence ID" value="EQB51446.1"/>
    <property type="molecule type" value="Genomic_DNA"/>
</dbReference>
<dbReference type="OrthoDB" id="4845140at2759"/>
<dbReference type="HOGENOM" id="CLU_748047_0_0_1"/>
<sequence length="373" mass="41478">MPETSAAEKLKWADHPHIHSLSGLRFPKNEKWKDLFRGRSLEMFGIFFDDSTPDTQGEVELRLMGYVNVINQELGRLPKGPVFAERFASDVDQSLIEQSFYSFTAKQVYKSYPLGDRLKFVFGIINTLVLARNAFVQRMGTGPAPACGGLGQVVNLTRLLLLDRTYTLVDGSKYGFLGDEMDRKAPASEASSDDNVLTPSTSQSADVAETQEPVQEPIPARSIRPVVPESRQSLHPCLVQGSTHARFLASSTSAPTPVIKEDGTDSVAAKEDVLGKYKERCNVMSSRIERLEKENRQLQTRFVTEQTLKARTTLSLQDKQKELCRVKEAFSKIWQAHRRQLNSGLEANGMEGLSWGADDAGIYLDSLDLGTDS</sequence>
<gene>
    <name evidence="3" type="ORF">CGLO_09010</name>
</gene>
<evidence type="ECO:0000313" key="4">
    <source>
        <dbReference type="Proteomes" id="UP000015530"/>
    </source>
</evidence>
<feature type="region of interest" description="Disordered" evidence="2">
    <location>
        <begin position="185"/>
        <end position="221"/>
    </location>
</feature>
<organism evidence="3 4">
    <name type="scientific">Colletotrichum gloeosporioides (strain Cg-14)</name>
    <name type="common">Anthracnose fungus</name>
    <name type="synonym">Glomerella cingulata</name>
    <dbReference type="NCBI Taxonomy" id="1237896"/>
    <lineage>
        <taxon>Eukaryota</taxon>
        <taxon>Fungi</taxon>
        <taxon>Dikarya</taxon>
        <taxon>Ascomycota</taxon>
        <taxon>Pezizomycotina</taxon>
        <taxon>Sordariomycetes</taxon>
        <taxon>Hypocreomycetidae</taxon>
        <taxon>Glomerellales</taxon>
        <taxon>Glomerellaceae</taxon>
        <taxon>Colletotrichum</taxon>
        <taxon>Colletotrichum gloeosporioides species complex</taxon>
    </lineage>
</organism>
<feature type="compositionally biased region" description="Polar residues" evidence="2">
    <location>
        <begin position="189"/>
        <end position="205"/>
    </location>
</feature>
<dbReference type="AlphaFoldDB" id="T0LIT4"/>
<dbReference type="Proteomes" id="UP000015530">
    <property type="component" value="Unassembled WGS sequence"/>
</dbReference>
<feature type="coiled-coil region" evidence="1">
    <location>
        <begin position="274"/>
        <end position="308"/>
    </location>
</feature>
<comment type="caution">
    <text evidence="3">The sequence shown here is derived from an EMBL/GenBank/DDBJ whole genome shotgun (WGS) entry which is preliminary data.</text>
</comment>
<evidence type="ECO:0000313" key="3">
    <source>
        <dbReference type="EMBL" id="EQB51446.1"/>
    </source>
</evidence>
<protein>
    <submittedName>
        <fullName evidence="3">Uncharacterized protein</fullName>
    </submittedName>
</protein>
<proteinExistence type="predicted"/>
<evidence type="ECO:0000256" key="2">
    <source>
        <dbReference type="SAM" id="MobiDB-lite"/>
    </source>
</evidence>
<name>T0LIT4_COLGC</name>